<comment type="caution">
    <text evidence="3">The sequence shown here is derived from an EMBL/GenBank/DDBJ whole genome shotgun (WGS) entry which is preliminary data.</text>
</comment>
<evidence type="ECO:0008006" key="5">
    <source>
        <dbReference type="Google" id="ProtNLM"/>
    </source>
</evidence>
<name>A0ABD2LQN9_9BILA</name>
<dbReference type="AlphaFoldDB" id="A0ABD2LQN9"/>
<evidence type="ECO:0000313" key="3">
    <source>
        <dbReference type="EMBL" id="KAL3117562.1"/>
    </source>
</evidence>
<protein>
    <recommendedName>
        <fullName evidence="5">VQ domain-containing protein</fullName>
    </recommendedName>
</protein>
<feature type="compositionally biased region" description="Low complexity" evidence="1">
    <location>
        <begin position="146"/>
        <end position="159"/>
    </location>
</feature>
<dbReference type="Proteomes" id="UP001620626">
    <property type="component" value="Unassembled WGS sequence"/>
</dbReference>
<dbReference type="EMBL" id="JBICBT010000318">
    <property type="protein sequence ID" value="KAL3117562.1"/>
    <property type="molecule type" value="Genomic_DNA"/>
</dbReference>
<evidence type="ECO:0000313" key="4">
    <source>
        <dbReference type="Proteomes" id="UP001620626"/>
    </source>
</evidence>
<evidence type="ECO:0000256" key="1">
    <source>
        <dbReference type="SAM" id="MobiDB-lite"/>
    </source>
</evidence>
<accession>A0ABD2LQN9</accession>
<feature type="region of interest" description="Disordered" evidence="1">
    <location>
        <begin position="144"/>
        <end position="195"/>
    </location>
</feature>
<feature type="compositionally biased region" description="Low complexity" evidence="1">
    <location>
        <begin position="174"/>
        <end position="185"/>
    </location>
</feature>
<feature type="signal peptide" evidence="2">
    <location>
        <begin position="1"/>
        <end position="23"/>
    </location>
</feature>
<reference evidence="3 4" key="1">
    <citation type="submission" date="2024-10" db="EMBL/GenBank/DDBJ databases">
        <authorList>
            <person name="Kim D."/>
        </authorList>
    </citation>
    <scope>NUCLEOTIDE SEQUENCE [LARGE SCALE GENOMIC DNA]</scope>
    <source>
        <strain evidence="3">BH-2024</strain>
    </source>
</reference>
<feature type="chain" id="PRO_5044801513" description="VQ domain-containing protein" evidence="2">
    <location>
        <begin position="24"/>
        <end position="195"/>
    </location>
</feature>
<evidence type="ECO:0000256" key="2">
    <source>
        <dbReference type="SAM" id="SignalP"/>
    </source>
</evidence>
<feature type="compositionally biased region" description="Basic residues" evidence="1">
    <location>
        <begin position="186"/>
        <end position="195"/>
    </location>
</feature>
<organism evidence="3 4">
    <name type="scientific">Heterodera trifolii</name>
    <dbReference type="NCBI Taxonomy" id="157864"/>
    <lineage>
        <taxon>Eukaryota</taxon>
        <taxon>Metazoa</taxon>
        <taxon>Ecdysozoa</taxon>
        <taxon>Nematoda</taxon>
        <taxon>Chromadorea</taxon>
        <taxon>Rhabditida</taxon>
        <taxon>Tylenchina</taxon>
        <taxon>Tylenchomorpha</taxon>
        <taxon>Tylenchoidea</taxon>
        <taxon>Heteroderidae</taxon>
        <taxon>Heteroderinae</taxon>
        <taxon>Heterodera</taxon>
    </lineage>
</organism>
<proteinExistence type="predicted"/>
<keyword evidence="4" id="KW-1185">Reference proteome</keyword>
<keyword evidence="2" id="KW-0732">Signal</keyword>
<gene>
    <name evidence="3" type="ORF">niasHT_004515</name>
</gene>
<sequence length="195" mass="21133">MFYACHFVSLVLIVALSIESVNGGPKREKGKKPKSQTIIHCNEDNFRETVQQLTGRTGNSSFGSSNLSANVSQQQFHSGQEPTFGRQYMPPAAGSYYRDLISQVESSAARNTFSSSSNLAAPQRPTGQAFGIFNSLPNSASISFKSNNAQSSQQGGNQQDEGLYVEPINTYYPSGSQRFSQGRSSKGSKRKGGKQ</sequence>